<keyword evidence="2" id="KW-0812">Transmembrane</keyword>
<dbReference type="PANTHER" id="PTHR11941:SF171">
    <property type="entry name" value="SD19268P"/>
    <property type="match status" value="1"/>
</dbReference>
<protein>
    <submittedName>
        <fullName evidence="3">Uncharacterized protein</fullName>
    </submittedName>
</protein>
<dbReference type="GO" id="GO:0005739">
    <property type="term" value="C:mitochondrion"/>
    <property type="evidence" value="ECO:0007669"/>
    <property type="project" value="TreeGrafter"/>
</dbReference>
<evidence type="ECO:0000256" key="1">
    <source>
        <dbReference type="ARBA" id="ARBA00005254"/>
    </source>
</evidence>
<dbReference type="PANTHER" id="PTHR11941">
    <property type="entry name" value="ENOYL-COA HYDRATASE-RELATED"/>
    <property type="match status" value="1"/>
</dbReference>
<sequence>MEVQVRYRKILEWLKTESFHTAELVFHQCLQCNTFLVHHLHLWEWLVVNTNRKNFKQVKNILWLKVKCFFVHLALFFVFFSGFSTHVIKNLSGKISFCNIWFEFLSNFMDLSIWKFFIVGADLKERCQRTEFEVFQFVDFLRRTYNEISALPFPVLAAIDGCGLGGGLKMVMAWDIPIASPQSKLGVVETN</sequence>
<dbReference type="SUPFAM" id="SSF52096">
    <property type="entry name" value="ClpP/crotonase"/>
    <property type="match status" value="1"/>
</dbReference>
<dbReference type="GO" id="GO:0006635">
    <property type="term" value="P:fatty acid beta-oxidation"/>
    <property type="evidence" value="ECO:0007669"/>
    <property type="project" value="TreeGrafter"/>
</dbReference>
<dbReference type="EMBL" id="CAJEWN010000580">
    <property type="protein sequence ID" value="CAD2186265.1"/>
    <property type="molecule type" value="Genomic_DNA"/>
</dbReference>
<comment type="caution">
    <text evidence="3">The sequence shown here is derived from an EMBL/GenBank/DDBJ whole genome shotgun (WGS) entry which is preliminary data.</text>
</comment>
<dbReference type="OrthoDB" id="410701at2759"/>
<dbReference type="AlphaFoldDB" id="A0A6V7WH33"/>
<accession>A0A6V7WH33</accession>
<proteinExistence type="inferred from homology"/>
<dbReference type="CDD" id="cd06558">
    <property type="entry name" value="crotonase-like"/>
    <property type="match status" value="1"/>
</dbReference>
<feature type="transmembrane region" description="Helical" evidence="2">
    <location>
        <begin position="62"/>
        <end position="80"/>
    </location>
</feature>
<reference evidence="3 4" key="1">
    <citation type="submission" date="2020-08" db="EMBL/GenBank/DDBJ databases">
        <authorList>
            <person name="Koutsovoulos G."/>
            <person name="Danchin GJ E."/>
        </authorList>
    </citation>
    <scope>NUCLEOTIDE SEQUENCE [LARGE SCALE GENOMIC DNA]</scope>
</reference>
<evidence type="ECO:0000313" key="4">
    <source>
        <dbReference type="Proteomes" id="UP000580250"/>
    </source>
</evidence>
<gene>
    <name evidence="3" type="ORF">MENT_LOCUS38747</name>
</gene>
<keyword evidence="2" id="KW-1133">Transmembrane helix</keyword>
<evidence type="ECO:0000313" key="3">
    <source>
        <dbReference type="EMBL" id="CAD2186265.1"/>
    </source>
</evidence>
<name>A0A6V7WH33_MELEN</name>
<dbReference type="InterPro" id="IPR029045">
    <property type="entry name" value="ClpP/crotonase-like_dom_sf"/>
</dbReference>
<comment type="similarity">
    <text evidence="1">Belongs to the enoyl-CoA hydratase/isomerase family.</text>
</comment>
<dbReference type="Proteomes" id="UP000580250">
    <property type="component" value="Unassembled WGS sequence"/>
</dbReference>
<dbReference type="Pfam" id="PF00378">
    <property type="entry name" value="ECH_1"/>
    <property type="match status" value="1"/>
</dbReference>
<evidence type="ECO:0000256" key="2">
    <source>
        <dbReference type="SAM" id="Phobius"/>
    </source>
</evidence>
<organism evidence="3 4">
    <name type="scientific">Meloidogyne enterolobii</name>
    <name type="common">Root-knot nematode worm</name>
    <name type="synonym">Meloidogyne mayaguensis</name>
    <dbReference type="NCBI Taxonomy" id="390850"/>
    <lineage>
        <taxon>Eukaryota</taxon>
        <taxon>Metazoa</taxon>
        <taxon>Ecdysozoa</taxon>
        <taxon>Nematoda</taxon>
        <taxon>Chromadorea</taxon>
        <taxon>Rhabditida</taxon>
        <taxon>Tylenchina</taxon>
        <taxon>Tylenchomorpha</taxon>
        <taxon>Tylenchoidea</taxon>
        <taxon>Meloidogynidae</taxon>
        <taxon>Meloidogyninae</taxon>
        <taxon>Meloidogyne</taxon>
    </lineage>
</organism>
<dbReference type="InterPro" id="IPR001753">
    <property type="entry name" value="Enoyl-CoA_hydra/iso"/>
</dbReference>
<dbReference type="Gene3D" id="3.90.226.10">
    <property type="entry name" value="2-enoyl-CoA Hydratase, Chain A, domain 1"/>
    <property type="match status" value="1"/>
</dbReference>
<keyword evidence="2" id="KW-0472">Membrane</keyword>